<organism evidence="1 2">
    <name type="scientific">Adonisia turfae CCMR0081</name>
    <dbReference type="NCBI Taxonomy" id="2292702"/>
    <lineage>
        <taxon>Bacteria</taxon>
        <taxon>Bacillati</taxon>
        <taxon>Cyanobacteriota</taxon>
        <taxon>Adonisia</taxon>
        <taxon>Adonisia turfae</taxon>
    </lineage>
</organism>
<accession>A0A6M0RPS7</accession>
<sequence length="247" mass="28664">MPLKQCLAEYTNLYDKAEAQKILMSAASDNSRVIKPMQGIAYHKLESDAMDQARICGEYLRNTFDDPNKVVIEVNGLLEVLVFKPETSEIFEESWKQIARYLGFHSQRPEAECNKGPDVFWEVGALRYFVIECKNGVTSERINKRDCNQLNGSGEWFANHYDKTCNFTPIMIHSSIQIEHAASLKENTRIIDKEKLHLLRKNISDFINSICLENNMHDDKVIREKLIFHKFRADDFLETYTSPFSEK</sequence>
<reference evidence="1 2" key="1">
    <citation type="journal article" date="2020" name="Microb. Ecol.">
        <title>Ecogenomics of the Marine Benthic Filamentous Cyanobacterium Adonisia.</title>
        <authorList>
            <person name="Walter J.M."/>
            <person name="Coutinho F.H."/>
            <person name="Leomil L."/>
            <person name="Hargreaves P.I."/>
            <person name="Campeao M.E."/>
            <person name="Vieira V.V."/>
            <person name="Silva B.S."/>
            <person name="Fistarol G.O."/>
            <person name="Salomon P.S."/>
            <person name="Sawabe T."/>
            <person name="Mino S."/>
            <person name="Hosokawa M."/>
            <person name="Miyashita H."/>
            <person name="Maruyama F."/>
            <person name="van Verk M.C."/>
            <person name="Dutilh B.E."/>
            <person name="Thompson C.C."/>
            <person name="Thompson F.L."/>
        </authorList>
    </citation>
    <scope>NUCLEOTIDE SEQUENCE [LARGE SCALE GENOMIC DNA]</scope>
    <source>
        <strain evidence="1 2">CCMR0081</strain>
    </source>
</reference>
<evidence type="ECO:0000313" key="1">
    <source>
        <dbReference type="EMBL" id="NEZ57701.1"/>
    </source>
</evidence>
<dbReference type="EMBL" id="QXHD01000004">
    <property type="protein sequence ID" value="NEZ57701.1"/>
    <property type="molecule type" value="Genomic_DNA"/>
</dbReference>
<dbReference type="Proteomes" id="UP000481033">
    <property type="component" value="Unassembled WGS sequence"/>
</dbReference>
<dbReference type="AlphaFoldDB" id="A0A6M0RPS7"/>
<protein>
    <submittedName>
        <fullName evidence="1">Uncharacterized protein</fullName>
    </submittedName>
</protein>
<gene>
    <name evidence="1" type="ORF">DXZ20_18945</name>
</gene>
<keyword evidence="2" id="KW-1185">Reference proteome</keyword>
<proteinExistence type="predicted"/>
<dbReference type="RefSeq" id="WP_163699841.1">
    <property type="nucleotide sequence ID" value="NZ_QXHD01000004.1"/>
</dbReference>
<comment type="caution">
    <text evidence="1">The sequence shown here is derived from an EMBL/GenBank/DDBJ whole genome shotgun (WGS) entry which is preliminary data.</text>
</comment>
<name>A0A6M0RPS7_9CYAN</name>
<evidence type="ECO:0000313" key="2">
    <source>
        <dbReference type="Proteomes" id="UP000481033"/>
    </source>
</evidence>